<name>A0ABY8EDM0_9FIRM</name>
<sequence length="193" mass="22234">MNGITLELLDEILGNVEFKGQSGYERHLFGTAITPNGVVEYTDTIINDGTDVYYIKGEMGTGKSTLLEKVYKNAVLKGLNVEVYHTPLIKDNIETILIKDINVALTVSEIFKEKNYKLVDLDKCVNYDILDKYKEEIEYDKALIAKLLESGIENIKRAKKEHDAMEKYYIPNMDFNKIEKLKINIKERILEFK</sequence>
<protein>
    <submittedName>
        <fullName evidence="1">Uncharacterized protein</fullName>
    </submittedName>
</protein>
<gene>
    <name evidence="1" type="ORF">P4S50_02855</name>
</gene>
<evidence type="ECO:0000313" key="2">
    <source>
        <dbReference type="Proteomes" id="UP001222800"/>
    </source>
</evidence>
<dbReference type="SUPFAM" id="SSF52540">
    <property type="entry name" value="P-loop containing nucleoside triphosphate hydrolases"/>
    <property type="match status" value="1"/>
</dbReference>
<accession>A0ABY8EDM0</accession>
<dbReference type="InterPro" id="IPR027417">
    <property type="entry name" value="P-loop_NTPase"/>
</dbReference>
<dbReference type="Proteomes" id="UP001222800">
    <property type="component" value="Chromosome"/>
</dbReference>
<dbReference type="EMBL" id="CP120733">
    <property type="protein sequence ID" value="WFD11031.1"/>
    <property type="molecule type" value="Genomic_DNA"/>
</dbReference>
<dbReference type="RefSeq" id="WP_277732995.1">
    <property type="nucleotide sequence ID" value="NZ_CP120733.1"/>
</dbReference>
<proteinExistence type="predicted"/>
<reference evidence="1 2" key="1">
    <citation type="submission" date="2023-03" db="EMBL/GenBank/DDBJ databases">
        <title>Complete genome sequence of Tepidibacter sp. SWIR-1, isolated from a deep-sea hydrothermal vent.</title>
        <authorList>
            <person name="Li X."/>
        </authorList>
    </citation>
    <scope>NUCLEOTIDE SEQUENCE [LARGE SCALE GENOMIC DNA]</scope>
    <source>
        <strain evidence="1 2">SWIR-1</strain>
    </source>
</reference>
<evidence type="ECO:0000313" key="1">
    <source>
        <dbReference type="EMBL" id="WFD11031.1"/>
    </source>
</evidence>
<organism evidence="1 2">
    <name type="scientific">Tepidibacter hydrothermalis</name>
    <dbReference type="NCBI Taxonomy" id="3036126"/>
    <lineage>
        <taxon>Bacteria</taxon>
        <taxon>Bacillati</taxon>
        <taxon>Bacillota</taxon>
        <taxon>Clostridia</taxon>
        <taxon>Peptostreptococcales</taxon>
        <taxon>Peptostreptococcaceae</taxon>
        <taxon>Tepidibacter</taxon>
    </lineage>
</organism>
<keyword evidence="2" id="KW-1185">Reference proteome</keyword>